<reference evidence="1" key="1">
    <citation type="submission" date="2024-06" db="EMBL/GenBank/DDBJ databases">
        <authorList>
            <person name="Ma Y."/>
            <person name="Tan X."/>
            <person name="Yang Y."/>
        </authorList>
    </citation>
    <scope>NUCLEOTIDE SEQUENCE</scope>
</reference>
<organism evidence="1">
    <name type="scientific">Pseudomonas phage PA_L9</name>
    <dbReference type="NCBI Taxonomy" id="3232177"/>
    <lineage>
        <taxon>Viruses</taxon>
        <taxon>Duplodnaviria</taxon>
        <taxon>Heunggongvirae</taxon>
        <taxon>Uroviricota</taxon>
        <taxon>Caudoviricetes</taxon>
        <taxon>Samunavirus</taxon>
    </lineage>
</organism>
<evidence type="ECO:0000313" key="1">
    <source>
        <dbReference type="EMBL" id="XCN28511.1"/>
    </source>
</evidence>
<proteinExistence type="predicted"/>
<sequence>MSLAQRLSALAQAIAQDVKNIILNYRLKTDLYEEKTTAVTVAPSTFDQVKQARWLKATWAPSSASNGGVVAADSVDMIFNGANGSVTGGGHYVGRFTYLQAIGGGALDQGFLEEHRVGVRNSTTVNTVIGRKWVIDKNSEASGTIGKLALEVFDDMRADVSYVQRFTREFLDPRMVTLHAGGVIQTGVIIGDETTTVSIADYWSGKSVYLNSASNRTLSVPASITEGFSLKLIQGSLGGKWSITAPGRTILSNTGATATVNAYDIVTLKVYPGGIVWLEFEANPATSYDTSKVVPIINGGTGATSAAAARSNLFDTRLQNFSSLSGGVDQLPYQTGANTWAQTPLTSVGRGVLGGSTVANVLSYLGGVPKSLASNRTVSDPNTVPDECGFYSIGSSPWSNLPAGVDSLNPIGSMLYHHPYDAATAVQMLVVRTSNLMYFRRRAAGSWQAWNRVLSDTQLLGIVAQTGGVPVGSVIERGSNSNGQYVRFADGTQICIISLLGANDRTAGVGYTLTLPVSFTPDWTVGVSVSWVSHATNPSTYNGTRVAYANGNALTFILSENLTTNRLIFTCIGRWF</sequence>
<gene>
    <name evidence="1" type="primary">PAL9_120</name>
</gene>
<accession>A0AAU8KZT6</accession>
<dbReference type="CDD" id="cd19958">
    <property type="entry name" value="pyocin_knob"/>
    <property type="match status" value="1"/>
</dbReference>
<evidence type="ECO:0008006" key="2">
    <source>
        <dbReference type="Google" id="ProtNLM"/>
    </source>
</evidence>
<dbReference type="EMBL" id="PP869205">
    <property type="protein sequence ID" value="XCN28511.1"/>
    <property type="molecule type" value="Genomic_DNA"/>
</dbReference>
<name>A0AAU8KZT6_9CAUD</name>
<protein>
    <recommendedName>
        <fullName evidence="2">Tail fiber protein</fullName>
    </recommendedName>
</protein>